<protein>
    <submittedName>
        <fullName evidence="2">Outer membrane autotransporter barrel domain-containing protein</fullName>
    </submittedName>
</protein>
<dbReference type="OrthoDB" id="9157466at2"/>
<sequence>MNSTFKVVFNKARGALMVVNEVTSSVQGKGTKTVVAAAVAALISGSAMAAELSWEDVAKKTDWTYDNIAADGSVEKPSGLVINTTDLLKEGETLKLVGYEADSTINGLHNNDKNTTNKGVIYVEATDIKETGLVGMTSGYLNKLTSTNDGQIYVKAKNSVQVSGMGAVQGDTIVNNGLIKTEGENTFGVITWKDQDTEGTTTINNAGTIDVTGKNAVGIRLGLTKGTNVINNTGVIKAAGEGATALKIANVTVNLKAGSDIDGLIHIDDDATSAAINAEGVTDTLKVKGKLHELNLVKGSNITLEDGQKSTYETVTLDDSRLNASIWSADNTFKTVTVNEGSIFNITKLNSRVDLKSDADLPKDQLLIARDQSFTYDHAQMHVAGKVFTGNLKVGTLDQKGTVTLKGGEHNFSKLTVGAKESAFNLGEKAVVTVGGLHLYHGEGTAGKVVVSDSTLINTGVLTFEKADNTYKSESKLELANGTFQTAATDFIKEKAAAAADAEAKPEYEATGNAAFLSGNGTLNLTSTTFEYSLADLEKAQNLIDSKNTIRIVFANGTLKLGEGEKLDATSVSGRILAPYTGEADTDGSFAITDRATVGAIDFSKMTDKTAKSVALNNGDNTLTLAGNGGDVFKNLGATVATVETGKLVLGAAGNSGNVNVDTLKATELTVAGDFTARAVEATTAKIDGILTANSVKTTDATNGAKVTGALVLTGNVKKDVSELTGKVTVTDRGVLTTNRAAGLAYAAEYADEDLSVAYVDRQLKLAEGAVINIGEAPATGALAAATTTDRTVNVNANGIYGIDAASFLYTGKPAAEADLSVFGNSTALNFNGGEVEILNITKLGQIDLGGAIKNTANIDIDTDSIYVVVNDNGVDATTGVVTLSYNDGLVADKTVDARLKDAFTKGVGAKEMAILSALDTPAFFNDETGKFTADGNKAFEQATGGNATAGVLNVAYDANAQVTDAIVRHQLSEHAGMGVWADVFYAKNEAKEIYGDFGYSADIYGGVLGFDYTAACGGTLGAALTVGTADADSEGGVLSTLLSSDFVGLSVYASKDFSGLNVKADLGYIDFSNDFTGLGDASDATTITFGVRGDFTAYQNGAFSVVPHMGLRYTRIDTDAVAFNDEQNMNVLEAPIGVKFAGTFEATGWKLVPSYDFTIVPQLGDKEVEAFGTAGDITILSGGLFNNVLGVEAVKDNMSFGLNASYGFGPDDRANTQVNANFRYHF</sequence>
<dbReference type="Gene3D" id="2.40.128.130">
    <property type="entry name" value="Autotransporter beta-domain"/>
    <property type="match status" value="1"/>
</dbReference>
<evidence type="ECO:0000259" key="1">
    <source>
        <dbReference type="PROSITE" id="PS51208"/>
    </source>
</evidence>
<accession>K1JU23</accession>
<name>K1JU23_9BURK</name>
<dbReference type="Proteomes" id="UP000005835">
    <property type="component" value="Unassembled WGS sequence"/>
</dbReference>
<feature type="domain" description="Autotransporter" evidence="1">
    <location>
        <begin position="973"/>
        <end position="1227"/>
    </location>
</feature>
<dbReference type="RefSeq" id="WP_005437133.1">
    <property type="nucleotide sequence ID" value="NZ_JH815521.1"/>
</dbReference>
<keyword evidence="3" id="KW-1185">Reference proteome</keyword>
<dbReference type="GO" id="GO:0019867">
    <property type="term" value="C:outer membrane"/>
    <property type="evidence" value="ECO:0007669"/>
    <property type="project" value="InterPro"/>
</dbReference>
<dbReference type="PATRIC" id="fig|742823.3.peg.2255"/>
<evidence type="ECO:0000313" key="3">
    <source>
        <dbReference type="Proteomes" id="UP000005835"/>
    </source>
</evidence>
<organism evidence="2 3">
    <name type="scientific">Sutterella wadsworthensis 2_1_59BFAA</name>
    <dbReference type="NCBI Taxonomy" id="742823"/>
    <lineage>
        <taxon>Bacteria</taxon>
        <taxon>Pseudomonadati</taxon>
        <taxon>Pseudomonadota</taxon>
        <taxon>Betaproteobacteria</taxon>
        <taxon>Burkholderiales</taxon>
        <taxon>Sutterellaceae</taxon>
        <taxon>Sutterella</taxon>
    </lineage>
</organism>
<gene>
    <name evidence="2" type="ORF">HMPREF9465_02246</name>
</gene>
<dbReference type="NCBIfam" id="TIGR01414">
    <property type="entry name" value="autotrans_barl"/>
    <property type="match status" value="1"/>
</dbReference>
<dbReference type="eggNOG" id="COG4625">
    <property type="taxonomic scope" value="Bacteria"/>
</dbReference>
<comment type="caution">
    <text evidence="2">The sequence shown here is derived from an EMBL/GenBank/DDBJ whole genome shotgun (WGS) entry which is preliminary data.</text>
</comment>
<dbReference type="HOGENOM" id="CLU_298023_0_0_4"/>
<dbReference type="Pfam" id="PF13018">
    <property type="entry name" value="ESPR"/>
    <property type="match status" value="1"/>
</dbReference>
<dbReference type="EMBL" id="ADMG01000053">
    <property type="protein sequence ID" value="EKB30148.1"/>
    <property type="molecule type" value="Genomic_DNA"/>
</dbReference>
<dbReference type="PROSITE" id="PS51208">
    <property type="entry name" value="AUTOTRANSPORTER"/>
    <property type="match status" value="1"/>
</dbReference>
<dbReference type="STRING" id="742823.HMPREF9465_02246"/>
<dbReference type="Pfam" id="PF03797">
    <property type="entry name" value="Autotransporter"/>
    <property type="match status" value="1"/>
</dbReference>
<dbReference type="SMART" id="SM00869">
    <property type="entry name" value="Autotransporter"/>
    <property type="match status" value="1"/>
</dbReference>
<dbReference type="InterPro" id="IPR024973">
    <property type="entry name" value="ESPR"/>
</dbReference>
<dbReference type="InterPro" id="IPR005546">
    <property type="entry name" value="Autotransporte_beta"/>
</dbReference>
<dbReference type="AlphaFoldDB" id="K1JU23"/>
<reference evidence="2 3" key="1">
    <citation type="submission" date="2012-05" db="EMBL/GenBank/DDBJ databases">
        <title>The Genome Sequence of Sutterella wadsworthensis 2_1_59BFAA.</title>
        <authorList>
            <consortium name="The Broad Institute Genome Sequencing Platform"/>
            <person name="Earl A."/>
            <person name="Ward D."/>
            <person name="Feldgarden M."/>
            <person name="Gevers D."/>
            <person name="Daigneault M."/>
            <person name="Strauss J."/>
            <person name="Allen-Vercoe E."/>
            <person name="Walker B."/>
            <person name="Young S.K."/>
            <person name="Zeng Q."/>
            <person name="Gargeya S."/>
            <person name="Fitzgerald M."/>
            <person name="Haas B."/>
            <person name="Abouelleil A."/>
            <person name="Alvarado L."/>
            <person name="Arachchi H.M."/>
            <person name="Berlin A.M."/>
            <person name="Chapman S.B."/>
            <person name="Goldberg J."/>
            <person name="Griggs A."/>
            <person name="Gujja S."/>
            <person name="Hansen M."/>
            <person name="Howarth C."/>
            <person name="Imamovic A."/>
            <person name="Larimer J."/>
            <person name="McCowen C."/>
            <person name="Montmayeur A."/>
            <person name="Murphy C."/>
            <person name="Neiman D."/>
            <person name="Pearson M."/>
            <person name="Priest M."/>
            <person name="Roberts A."/>
            <person name="Saif S."/>
            <person name="Shea T."/>
            <person name="Sisk P."/>
            <person name="Sykes S."/>
            <person name="Wortman J."/>
            <person name="Nusbaum C."/>
            <person name="Birren B."/>
        </authorList>
    </citation>
    <scope>NUCLEOTIDE SEQUENCE [LARGE SCALE GENOMIC DNA]</scope>
    <source>
        <strain evidence="2 3">2_1_59BFAA</strain>
    </source>
</reference>
<proteinExistence type="predicted"/>
<evidence type="ECO:0000313" key="2">
    <source>
        <dbReference type="EMBL" id="EKB30148.1"/>
    </source>
</evidence>
<dbReference type="InterPro" id="IPR006315">
    <property type="entry name" value="OM_autotransptr_brl_dom"/>
</dbReference>
<dbReference type="SUPFAM" id="SSF103515">
    <property type="entry name" value="Autotransporter"/>
    <property type="match status" value="1"/>
</dbReference>
<dbReference type="InterPro" id="IPR036709">
    <property type="entry name" value="Autotransporte_beta_dom_sf"/>
</dbReference>